<evidence type="ECO:0000313" key="11">
    <source>
        <dbReference type="Proteomes" id="UP001501736"/>
    </source>
</evidence>
<feature type="compositionally biased region" description="Basic and acidic residues" evidence="8">
    <location>
        <begin position="8"/>
        <end position="29"/>
    </location>
</feature>
<dbReference type="PIRSF" id="PIRSF010361">
    <property type="entry name" value="UCP010361"/>
    <property type="match status" value="1"/>
</dbReference>
<keyword evidence="4 9" id="KW-0812">Transmembrane</keyword>
<dbReference type="InterPro" id="IPR016570">
    <property type="entry name" value="UCP010361"/>
</dbReference>
<evidence type="ECO:0000256" key="3">
    <source>
        <dbReference type="ARBA" id="ARBA00022679"/>
    </source>
</evidence>
<evidence type="ECO:0000256" key="9">
    <source>
        <dbReference type="SAM" id="Phobius"/>
    </source>
</evidence>
<proteinExistence type="inferred from homology"/>
<protein>
    <submittedName>
        <fullName evidence="10">Glycosyltransferase 87 family protein</fullName>
    </submittedName>
</protein>
<feature type="transmembrane region" description="Helical" evidence="9">
    <location>
        <begin position="305"/>
        <end position="325"/>
    </location>
</feature>
<evidence type="ECO:0000256" key="2">
    <source>
        <dbReference type="ARBA" id="ARBA00022475"/>
    </source>
</evidence>
<keyword evidence="2" id="KW-1003">Cell membrane</keyword>
<keyword evidence="3" id="KW-0808">Transferase</keyword>
<accession>A0ABP6RHC8</accession>
<comment type="subcellular location">
    <subcellularLocation>
        <location evidence="1">Cell membrane</location>
        <topology evidence="1">Multi-pass membrane protein</topology>
    </subcellularLocation>
</comment>
<reference evidence="11" key="1">
    <citation type="journal article" date="2019" name="Int. J. Syst. Evol. Microbiol.">
        <title>The Global Catalogue of Microorganisms (GCM) 10K type strain sequencing project: providing services to taxonomists for standard genome sequencing and annotation.</title>
        <authorList>
            <consortium name="The Broad Institute Genomics Platform"/>
            <consortium name="The Broad Institute Genome Sequencing Center for Infectious Disease"/>
            <person name="Wu L."/>
            <person name="Ma J."/>
        </authorList>
    </citation>
    <scope>NUCLEOTIDE SEQUENCE [LARGE SCALE GENOMIC DNA]</scope>
    <source>
        <strain evidence="11">JCM 11483</strain>
    </source>
</reference>
<gene>
    <name evidence="10" type="ORF">GCM10020260_20380</name>
</gene>
<feature type="transmembrane region" description="Helical" evidence="9">
    <location>
        <begin position="408"/>
        <end position="428"/>
    </location>
</feature>
<feature type="transmembrane region" description="Helical" evidence="9">
    <location>
        <begin position="145"/>
        <end position="165"/>
    </location>
</feature>
<keyword evidence="11" id="KW-1185">Reference proteome</keyword>
<sequence length="476" mass="51528">MRRPSQHSADHPADQPAERPAEDRREDSARPTGPGRLHLPTGPRLLALLLAATVVGAVLSVLAVQWCRINGWASPDQHVHMCYSDFSLLFTERGLAAGVFPFLDPAPEGQVMEYPVLLGLVAGALASLVPGTGEGADRVLAFYDLNHAAVVLCWLGTVLATAASAGRRRGDALLVALAPGIILTLSVNWDMWAVFLGALALLLFGRSRPVWAGVLLGLGTAMKLYPLFFLGAILVLCLRSGRLRSLAAVVGGAAGTWLVVNLPFMLTAFDQWATFYRFSSDREVSFSSMWLAFTWLPLDGQGFSLLSNGLFLLCCLGIAWLALAAPTRPRLAQLCFLIVACFILLGKVYSPQFVMWLIPLAVLARPKLRGLVVWQAVEVFHWAAVWLMSAKITSGGEFGAGHHLIEVAYGLGIVLHMAAVIHLVVQVVREILDPQRDVVRVGEPPVFDPLAGTTAGREDRFTLPGRGARLRAGLRW</sequence>
<evidence type="ECO:0000256" key="5">
    <source>
        <dbReference type="ARBA" id="ARBA00022989"/>
    </source>
</evidence>
<feature type="transmembrane region" description="Helical" evidence="9">
    <location>
        <begin position="172"/>
        <end position="204"/>
    </location>
</feature>
<feature type="region of interest" description="Disordered" evidence="8">
    <location>
        <begin position="1"/>
        <end position="38"/>
    </location>
</feature>
<dbReference type="EMBL" id="BAAAYG010000007">
    <property type="protein sequence ID" value="GAA3286149.1"/>
    <property type="molecule type" value="Genomic_DNA"/>
</dbReference>
<feature type="transmembrane region" description="Helical" evidence="9">
    <location>
        <begin position="245"/>
        <end position="264"/>
    </location>
</feature>
<name>A0ABP6RHC8_9MICC</name>
<evidence type="ECO:0000313" key="10">
    <source>
        <dbReference type="EMBL" id="GAA3286149.1"/>
    </source>
</evidence>
<comment type="similarity">
    <text evidence="7">Belongs to the glycosyltransferase 87 family.</text>
</comment>
<keyword evidence="6 9" id="KW-0472">Membrane</keyword>
<evidence type="ECO:0000256" key="1">
    <source>
        <dbReference type="ARBA" id="ARBA00004651"/>
    </source>
</evidence>
<evidence type="ECO:0000256" key="8">
    <source>
        <dbReference type="SAM" id="MobiDB-lite"/>
    </source>
</evidence>
<evidence type="ECO:0000256" key="4">
    <source>
        <dbReference type="ARBA" id="ARBA00022692"/>
    </source>
</evidence>
<evidence type="ECO:0000256" key="6">
    <source>
        <dbReference type="ARBA" id="ARBA00023136"/>
    </source>
</evidence>
<feature type="transmembrane region" description="Helical" evidence="9">
    <location>
        <begin position="45"/>
        <end position="66"/>
    </location>
</feature>
<evidence type="ECO:0000256" key="7">
    <source>
        <dbReference type="ARBA" id="ARBA00024033"/>
    </source>
</evidence>
<feature type="transmembrane region" description="Helical" evidence="9">
    <location>
        <begin position="331"/>
        <end position="350"/>
    </location>
</feature>
<organism evidence="10 11">
    <name type="scientific">Nesterenkonia halobia</name>
    <dbReference type="NCBI Taxonomy" id="37922"/>
    <lineage>
        <taxon>Bacteria</taxon>
        <taxon>Bacillati</taxon>
        <taxon>Actinomycetota</taxon>
        <taxon>Actinomycetes</taxon>
        <taxon>Micrococcales</taxon>
        <taxon>Micrococcaceae</taxon>
        <taxon>Nesterenkonia</taxon>
    </lineage>
</organism>
<dbReference type="InterPro" id="IPR018584">
    <property type="entry name" value="GT87"/>
</dbReference>
<feature type="transmembrane region" description="Helical" evidence="9">
    <location>
        <begin position="210"/>
        <end position="238"/>
    </location>
</feature>
<comment type="caution">
    <text evidence="10">The sequence shown here is derived from an EMBL/GenBank/DDBJ whole genome shotgun (WGS) entry which is preliminary data.</text>
</comment>
<dbReference type="RefSeq" id="WP_344720928.1">
    <property type="nucleotide sequence ID" value="NZ_BAAAYG010000007.1"/>
</dbReference>
<keyword evidence="5 9" id="KW-1133">Transmembrane helix</keyword>
<dbReference type="Proteomes" id="UP001501736">
    <property type="component" value="Unassembled WGS sequence"/>
</dbReference>
<dbReference type="Pfam" id="PF09594">
    <property type="entry name" value="GT87"/>
    <property type="match status" value="1"/>
</dbReference>